<protein>
    <submittedName>
        <fullName evidence="2">Uncharacterized protein</fullName>
    </submittedName>
</protein>
<dbReference type="Proteomes" id="UP000807025">
    <property type="component" value="Unassembled WGS sequence"/>
</dbReference>
<evidence type="ECO:0000256" key="1">
    <source>
        <dbReference type="SAM" id="MobiDB-lite"/>
    </source>
</evidence>
<dbReference type="AlphaFoldDB" id="A0A9P5ZQ58"/>
<evidence type="ECO:0000313" key="2">
    <source>
        <dbReference type="EMBL" id="KAF9491585.1"/>
    </source>
</evidence>
<organism evidence="2 3">
    <name type="scientific">Pleurotus eryngii</name>
    <name type="common">Boletus of the steppes</name>
    <dbReference type="NCBI Taxonomy" id="5323"/>
    <lineage>
        <taxon>Eukaryota</taxon>
        <taxon>Fungi</taxon>
        <taxon>Dikarya</taxon>
        <taxon>Basidiomycota</taxon>
        <taxon>Agaricomycotina</taxon>
        <taxon>Agaricomycetes</taxon>
        <taxon>Agaricomycetidae</taxon>
        <taxon>Agaricales</taxon>
        <taxon>Pleurotineae</taxon>
        <taxon>Pleurotaceae</taxon>
        <taxon>Pleurotus</taxon>
    </lineage>
</organism>
<comment type="caution">
    <text evidence="2">The sequence shown here is derived from an EMBL/GenBank/DDBJ whole genome shotgun (WGS) entry which is preliminary data.</text>
</comment>
<sequence length="344" mass="39277">MGQYFQFINFDKHQSTHEIGKINEIYEGTIIKNLMVPIVSAFPKLEDVFKQVFGYEIPRSFALDRTALGHLGKLPNELITYIFHAATVEGALALGIAHGYLFAIGYSEIIAQTKRTHPVMITNWSYDRIICLGDCAELLPPNYLSLTEKGTLMEWSVKHGEHSNESSPSGKLDDDGDDIAPTDVTDLQPQELERALTTFEDQTFSLWNYGYSMPSIFPLERRAFSRYPPSNNCHWWHRVDDGRARKFGCQIARINLHRYQYSTRVLVNVTKKQFLRATDASGHNTLPVAVPLLTLWGGVDAGEKRVGPWAGDRLAIVPHEVFEDMRREEPDEEWGERFINWNSD</sequence>
<dbReference type="EMBL" id="MU154616">
    <property type="protein sequence ID" value="KAF9491585.1"/>
    <property type="molecule type" value="Genomic_DNA"/>
</dbReference>
<accession>A0A9P5ZQ58</accession>
<name>A0A9P5ZQ58_PLEER</name>
<reference evidence="2" key="1">
    <citation type="submission" date="2020-11" db="EMBL/GenBank/DDBJ databases">
        <authorList>
            <consortium name="DOE Joint Genome Institute"/>
            <person name="Ahrendt S."/>
            <person name="Riley R."/>
            <person name="Andreopoulos W."/>
            <person name="Labutti K."/>
            <person name="Pangilinan J."/>
            <person name="Ruiz-Duenas F.J."/>
            <person name="Barrasa J.M."/>
            <person name="Sanchez-Garcia M."/>
            <person name="Camarero S."/>
            <person name="Miyauchi S."/>
            <person name="Serrano A."/>
            <person name="Linde D."/>
            <person name="Babiker R."/>
            <person name="Drula E."/>
            <person name="Ayuso-Fernandez I."/>
            <person name="Pacheco R."/>
            <person name="Padilla G."/>
            <person name="Ferreira P."/>
            <person name="Barriuso J."/>
            <person name="Kellner H."/>
            <person name="Castanera R."/>
            <person name="Alfaro M."/>
            <person name="Ramirez L."/>
            <person name="Pisabarro A.G."/>
            <person name="Kuo A."/>
            <person name="Tritt A."/>
            <person name="Lipzen A."/>
            <person name="He G."/>
            <person name="Yan M."/>
            <person name="Ng V."/>
            <person name="Cullen D."/>
            <person name="Martin F."/>
            <person name="Rosso M.-N."/>
            <person name="Henrissat B."/>
            <person name="Hibbett D."/>
            <person name="Martinez A.T."/>
            <person name="Grigoriev I.V."/>
        </authorList>
    </citation>
    <scope>NUCLEOTIDE SEQUENCE</scope>
    <source>
        <strain evidence="2">ATCC 90797</strain>
    </source>
</reference>
<gene>
    <name evidence="2" type="ORF">BDN71DRAFT_1592249</name>
</gene>
<feature type="region of interest" description="Disordered" evidence="1">
    <location>
        <begin position="158"/>
        <end position="187"/>
    </location>
</feature>
<proteinExistence type="predicted"/>
<evidence type="ECO:0000313" key="3">
    <source>
        <dbReference type="Proteomes" id="UP000807025"/>
    </source>
</evidence>
<keyword evidence="3" id="KW-1185">Reference proteome</keyword>
<dbReference type="OrthoDB" id="2588098at2759"/>